<evidence type="ECO:0000313" key="4">
    <source>
        <dbReference type="Proteomes" id="UP001165366"/>
    </source>
</evidence>
<dbReference type="InterPro" id="IPR002491">
    <property type="entry name" value="ABC_transptr_periplasmic_BD"/>
</dbReference>
<dbReference type="InterPro" id="IPR054828">
    <property type="entry name" value="Vit_B12_bind_prot"/>
</dbReference>
<dbReference type="Pfam" id="PF01497">
    <property type="entry name" value="Peripla_BP_2"/>
    <property type="match status" value="1"/>
</dbReference>
<accession>A0ABS9KAX7</accession>
<keyword evidence="4" id="KW-1185">Reference proteome</keyword>
<proteinExistence type="predicted"/>
<dbReference type="EMBL" id="JAKLWS010000004">
    <property type="protein sequence ID" value="MCG2587991.1"/>
    <property type="molecule type" value="Genomic_DNA"/>
</dbReference>
<dbReference type="Gene3D" id="3.40.50.1980">
    <property type="entry name" value="Nitrogenase molybdenum iron protein domain"/>
    <property type="match status" value="2"/>
</dbReference>
<dbReference type="PANTHER" id="PTHR30535">
    <property type="entry name" value="VITAMIN B12-BINDING PROTEIN"/>
    <property type="match status" value="1"/>
</dbReference>
<dbReference type="Proteomes" id="UP001165366">
    <property type="component" value="Unassembled WGS sequence"/>
</dbReference>
<name>A0ABS9KAX7_9BACT</name>
<dbReference type="InterPro" id="IPR050902">
    <property type="entry name" value="ABC_Transporter_SBP"/>
</dbReference>
<evidence type="ECO:0000259" key="2">
    <source>
        <dbReference type="PROSITE" id="PS50983"/>
    </source>
</evidence>
<gene>
    <name evidence="3" type="ORF">L6773_05410</name>
</gene>
<dbReference type="PANTHER" id="PTHR30535:SF4">
    <property type="entry name" value="HEMIN-BINDING PERIPLASMIC PROTEIN HMUT"/>
    <property type="match status" value="1"/>
</dbReference>
<dbReference type="PROSITE" id="PS50983">
    <property type="entry name" value="FE_B12_PBP"/>
    <property type="match status" value="1"/>
</dbReference>
<organism evidence="3 4">
    <name type="scientific">Rhodohalobacter sulfatireducens</name>
    <dbReference type="NCBI Taxonomy" id="2911366"/>
    <lineage>
        <taxon>Bacteria</taxon>
        <taxon>Pseudomonadati</taxon>
        <taxon>Balneolota</taxon>
        <taxon>Balneolia</taxon>
        <taxon>Balneolales</taxon>
        <taxon>Balneolaceae</taxon>
        <taxon>Rhodohalobacter</taxon>
    </lineage>
</organism>
<reference evidence="3" key="2">
    <citation type="submission" date="2024-05" db="EMBL/GenBank/DDBJ databases">
        <title>Rhodohalobacter halophilus gen. nov., sp. nov., a moderately halophilic member of the family Balneolaceae.</title>
        <authorList>
            <person name="Xia J."/>
        </authorList>
    </citation>
    <scope>NUCLEOTIDE SEQUENCE</scope>
    <source>
        <strain evidence="3">WB101</strain>
    </source>
</reference>
<protein>
    <submittedName>
        <fullName evidence="3">Helical backbone metal receptor</fullName>
    </submittedName>
</protein>
<keyword evidence="3" id="KW-0675">Receptor</keyword>
<feature type="domain" description="Fe/B12 periplasmic-binding" evidence="2">
    <location>
        <begin position="78"/>
        <end position="334"/>
    </location>
</feature>
<dbReference type="SUPFAM" id="SSF53807">
    <property type="entry name" value="Helical backbone' metal receptor"/>
    <property type="match status" value="1"/>
</dbReference>
<evidence type="ECO:0000256" key="1">
    <source>
        <dbReference type="ARBA" id="ARBA00022729"/>
    </source>
</evidence>
<sequence length="345" mass="36803">MMKFKIKSSPVEFCGEATKLDMNFVKSTTEWKFFPSDGFVIKAFALLIMLFATILPANAQQTYTGSDGVEVTIDDLSRVVSIGSAITETIYAIGAEDHLIAVDESSTFPGETENLTKVPFTRNLSAEGLLSVSPSVILASAAAGPPTVVNQVRGAGIPLLKLTADETVQAAFERTRQLGQIFENEEAAEQLIQNMKADLDIAANARSRVAEKPTVLFIYARGANMLMVAGNGTSAKTMIELAGGENAFNSFEGYKPLTAEAVVEANPDVILMMNSGIQSVGGKEGVLQTPGVSLTKAAKKERIYSMDGAYLLNFGPRVGEAVLDLIAKFYPGVELTENLQASEGP</sequence>
<reference evidence="3" key="1">
    <citation type="submission" date="2022-01" db="EMBL/GenBank/DDBJ databases">
        <authorList>
            <person name="Wang Y."/>
        </authorList>
    </citation>
    <scope>NUCLEOTIDE SEQUENCE</scope>
    <source>
        <strain evidence="3">WB101</strain>
    </source>
</reference>
<comment type="caution">
    <text evidence="3">The sequence shown here is derived from an EMBL/GenBank/DDBJ whole genome shotgun (WGS) entry which is preliminary data.</text>
</comment>
<dbReference type="NCBIfam" id="NF038402">
    <property type="entry name" value="TroA_like"/>
    <property type="match status" value="1"/>
</dbReference>
<keyword evidence="1" id="KW-0732">Signal</keyword>
<evidence type="ECO:0000313" key="3">
    <source>
        <dbReference type="EMBL" id="MCG2587991.1"/>
    </source>
</evidence>